<dbReference type="InterPro" id="IPR016047">
    <property type="entry name" value="M23ase_b-sheet_dom"/>
</dbReference>
<dbReference type="GO" id="GO:0004222">
    <property type="term" value="F:metalloendopeptidase activity"/>
    <property type="evidence" value="ECO:0007669"/>
    <property type="project" value="TreeGrafter"/>
</dbReference>
<dbReference type="AlphaFoldDB" id="A0A417YV87"/>
<dbReference type="InterPro" id="IPR011055">
    <property type="entry name" value="Dup_hybrid_motif"/>
</dbReference>
<dbReference type="InterPro" id="IPR036779">
    <property type="entry name" value="LysM_dom_sf"/>
</dbReference>
<dbReference type="InterPro" id="IPR018392">
    <property type="entry name" value="LysM"/>
</dbReference>
<sequence length="258" mass="27795">MKEYLVRFLIVGIMAVCITLLFLGGRQANAEALNTEPEWIWPAEGIISDTFGTRGGRHKGIDIAGNQGAVVRAANEGKIEKSYYSSTYGNVILINHPNGYVSVYAHLDKRLADEGMIVSKGEQIGTMGNTGYSTGVHLHFELHNAEWTTDKKNAFNPSSLLGTIGTGDSIAFNGLKNRVAAEVDEGTGVKMTGAAGDILIHTVKDGDTLWAISIKYNVSIGEIQKKNSIKGSKIYPGQELSISGQGLETAHLKIKIMN</sequence>
<dbReference type="Pfam" id="PF01476">
    <property type="entry name" value="LysM"/>
    <property type="match status" value="1"/>
</dbReference>
<dbReference type="SMART" id="SM00257">
    <property type="entry name" value="LysM"/>
    <property type="match status" value="1"/>
</dbReference>
<dbReference type="CDD" id="cd12797">
    <property type="entry name" value="M23_peptidase"/>
    <property type="match status" value="1"/>
</dbReference>
<protein>
    <submittedName>
        <fullName evidence="2">LysM peptidoglycan-binding domain-containing protein</fullName>
    </submittedName>
</protein>
<dbReference type="EMBL" id="QWEG01000005">
    <property type="protein sequence ID" value="RHW41214.1"/>
    <property type="molecule type" value="Genomic_DNA"/>
</dbReference>
<proteinExistence type="predicted"/>
<dbReference type="InterPro" id="IPR050570">
    <property type="entry name" value="Cell_wall_metabolism_enzyme"/>
</dbReference>
<dbReference type="Gene3D" id="3.10.350.10">
    <property type="entry name" value="LysM domain"/>
    <property type="match status" value="1"/>
</dbReference>
<dbReference type="RefSeq" id="WP_118920588.1">
    <property type="nucleotide sequence ID" value="NZ_QWEG01000005.1"/>
</dbReference>
<dbReference type="PANTHER" id="PTHR21666:SF290">
    <property type="entry name" value="PEPTIDASE M23 DOMAIN PROTEIN"/>
    <property type="match status" value="1"/>
</dbReference>
<reference evidence="2 3" key="1">
    <citation type="journal article" date="2017" name="Int. J. Syst. Evol. Microbiol.">
        <title>Bacillus notoginsengisoli sp. nov., a novel bacterium isolated from the rhizosphere of Panax notoginseng.</title>
        <authorList>
            <person name="Zhang M.Y."/>
            <person name="Cheng J."/>
            <person name="Cai Y."/>
            <person name="Zhang T.Y."/>
            <person name="Wu Y.Y."/>
            <person name="Manikprabhu D."/>
            <person name="Li W.J."/>
            <person name="Zhang Y.X."/>
        </authorList>
    </citation>
    <scope>NUCLEOTIDE SEQUENCE [LARGE SCALE GENOMIC DNA]</scope>
    <source>
        <strain evidence="2 3">JCM 30743</strain>
    </source>
</reference>
<evidence type="ECO:0000313" key="2">
    <source>
        <dbReference type="EMBL" id="RHW41214.1"/>
    </source>
</evidence>
<evidence type="ECO:0000259" key="1">
    <source>
        <dbReference type="PROSITE" id="PS51782"/>
    </source>
</evidence>
<gene>
    <name evidence="2" type="ORF">D1B31_09790</name>
</gene>
<comment type="caution">
    <text evidence="2">The sequence shown here is derived from an EMBL/GenBank/DDBJ whole genome shotgun (WGS) entry which is preliminary data.</text>
</comment>
<evidence type="ECO:0000313" key="3">
    <source>
        <dbReference type="Proteomes" id="UP000284416"/>
    </source>
</evidence>
<accession>A0A417YV87</accession>
<dbReference type="PANTHER" id="PTHR21666">
    <property type="entry name" value="PEPTIDASE-RELATED"/>
    <property type="match status" value="1"/>
</dbReference>
<organism evidence="2 3">
    <name type="scientific">Neobacillus notoginsengisoli</name>
    <dbReference type="NCBI Taxonomy" id="1578198"/>
    <lineage>
        <taxon>Bacteria</taxon>
        <taxon>Bacillati</taxon>
        <taxon>Bacillota</taxon>
        <taxon>Bacilli</taxon>
        <taxon>Bacillales</taxon>
        <taxon>Bacillaceae</taxon>
        <taxon>Neobacillus</taxon>
    </lineage>
</organism>
<dbReference type="SUPFAM" id="SSF54106">
    <property type="entry name" value="LysM domain"/>
    <property type="match status" value="1"/>
</dbReference>
<name>A0A417YV87_9BACI</name>
<dbReference type="CDD" id="cd00118">
    <property type="entry name" value="LysM"/>
    <property type="match status" value="1"/>
</dbReference>
<dbReference type="OrthoDB" id="9805070at2"/>
<dbReference type="Gene3D" id="2.70.70.10">
    <property type="entry name" value="Glucose Permease (Domain IIA)"/>
    <property type="match status" value="1"/>
</dbReference>
<dbReference type="PROSITE" id="PS51782">
    <property type="entry name" value="LYSM"/>
    <property type="match status" value="1"/>
</dbReference>
<feature type="domain" description="LysM" evidence="1">
    <location>
        <begin position="199"/>
        <end position="242"/>
    </location>
</feature>
<keyword evidence="3" id="KW-1185">Reference proteome</keyword>
<dbReference type="SUPFAM" id="SSF51261">
    <property type="entry name" value="Duplicated hybrid motif"/>
    <property type="match status" value="1"/>
</dbReference>
<dbReference type="Proteomes" id="UP000284416">
    <property type="component" value="Unassembled WGS sequence"/>
</dbReference>
<dbReference type="Pfam" id="PF01551">
    <property type="entry name" value="Peptidase_M23"/>
    <property type="match status" value="1"/>
</dbReference>